<accession>A0ACC1HPT7</accession>
<dbReference type="Proteomes" id="UP001145114">
    <property type="component" value="Unassembled WGS sequence"/>
</dbReference>
<evidence type="ECO:0000313" key="1">
    <source>
        <dbReference type="EMBL" id="KAJ1675969.1"/>
    </source>
</evidence>
<dbReference type="EMBL" id="JAMZIH010005148">
    <property type="protein sequence ID" value="KAJ1675969.1"/>
    <property type="molecule type" value="Genomic_DNA"/>
</dbReference>
<organism evidence="1 2">
    <name type="scientific">Spiromyces aspiralis</name>
    <dbReference type="NCBI Taxonomy" id="68401"/>
    <lineage>
        <taxon>Eukaryota</taxon>
        <taxon>Fungi</taxon>
        <taxon>Fungi incertae sedis</taxon>
        <taxon>Zoopagomycota</taxon>
        <taxon>Kickxellomycotina</taxon>
        <taxon>Kickxellomycetes</taxon>
        <taxon>Kickxellales</taxon>
        <taxon>Kickxellaceae</taxon>
        <taxon>Spiromyces</taxon>
    </lineage>
</organism>
<protein>
    <submittedName>
        <fullName evidence="1">Sister chromatid cohesion protein 1</fullName>
    </submittedName>
</protein>
<reference evidence="1" key="1">
    <citation type="submission" date="2022-06" db="EMBL/GenBank/DDBJ databases">
        <title>Phylogenomic reconstructions and comparative analyses of Kickxellomycotina fungi.</title>
        <authorList>
            <person name="Reynolds N.K."/>
            <person name="Stajich J.E."/>
            <person name="Barry K."/>
            <person name="Grigoriev I.V."/>
            <person name="Crous P."/>
            <person name="Smith M.E."/>
        </authorList>
    </citation>
    <scope>NUCLEOTIDE SEQUENCE</scope>
    <source>
        <strain evidence="1">RSA 2271</strain>
    </source>
</reference>
<comment type="caution">
    <text evidence="1">The sequence shown here is derived from an EMBL/GenBank/DDBJ whole genome shotgun (WGS) entry which is preliminary data.</text>
</comment>
<evidence type="ECO:0000313" key="2">
    <source>
        <dbReference type="Proteomes" id="UP001145114"/>
    </source>
</evidence>
<keyword evidence="2" id="KW-1185">Reference proteome</keyword>
<name>A0ACC1HPT7_9FUNG</name>
<proteinExistence type="predicted"/>
<sequence length="645" mass="69814">MFYAEAILARKGPLAKVWLAAHWERKITKMQFLQTNIPSSVNAIVGGDQPPLSLRLSGQLLLGVVRIHSRKARYLLEDCNEALLKIKMAFRPGVIDMPSESMVAATNAITLPDALTEFDLLLPVPERQLDWMQGSGLEAPSFADATTLEEAAARNTSRLQDITLADVSLDASAIPRAAAGASALDLGLGAEDLLGRDDEFQLNLEEPMLLSPVPHELPGEESTMEVEVPRDMPHPLRESMVGIGVEGLPALGEGEKLAAEGAALADISLAEAEIGLGLGDELQFQDEFDVSYLGGADRSMALLPTAEESALLEAEAEVLAPQPAARPRKRRAPITDRSTMYSPEELQRILQDTSDICQLPSYIPPQAKVPRVSIADSAGLAARSMDVAHGQLPGLPPRVNALFGRERPLISDFEVEKGAEGPQTIDEIEAARGETRLLEEEEEEEGEAWGFGEELRFEGEEEALHIQGGPLKEEVTIEGELAPEMSAAELEKTEQEAINRSRLSLGPGISLFVEEELVEPTAAGAEEEEGFGAGAPGLLGQERAGAVAGGKEPYVVTGFSRTTVEAMRLLEDRGKTSPKETSDSGEPILSFNQMTEGVRRQDAVKLFFETLVLKTKDYIDVSQPEPFGDIQITLKERLHEAISVR</sequence>
<gene>
    <name evidence="1" type="primary">MCD1</name>
    <name evidence="1" type="ORF">EV182_000222</name>
</gene>